<keyword evidence="4" id="KW-1185">Reference proteome</keyword>
<proteinExistence type="predicted"/>
<reference evidence="3 4" key="2">
    <citation type="journal article" date="2019" name="G3 (Bethesda)">
        <title>Hybrid Assembly of the Genome of the Entomopathogenic Nematode Steinernema carpocapsae Identifies the X-Chromosome.</title>
        <authorList>
            <person name="Serra L."/>
            <person name="Macchietto M."/>
            <person name="Macias-Munoz A."/>
            <person name="McGill C.J."/>
            <person name="Rodriguez I.M."/>
            <person name="Rodriguez B."/>
            <person name="Murad R."/>
            <person name="Mortazavi A."/>
        </authorList>
    </citation>
    <scope>NUCLEOTIDE SEQUENCE [LARGE SCALE GENOMIC DNA]</scope>
    <source>
        <strain evidence="3 4">ALL</strain>
    </source>
</reference>
<dbReference type="Pfam" id="PF26187">
    <property type="entry name" value="Ig_NPHP4_4th"/>
    <property type="match status" value="1"/>
</dbReference>
<dbReference type="AlphaFoldDB" id="A0A4U5LZH7"/>
<sequence>MTNLTMMFVDLTKEHLRILIEWTKSRYFEKLDLDLTDESEVSYEEVVRQVLLRAHAILKSGRKVELGIDDSLKEFVLFSRGLMTRELWDQRVCLTITHSLAPPAVKTFLIMFYGDQFFFRLLSTWQISLHSCNRLSIQTIQGQAIKIPLPLKLESLPDPYVQLFGSHSSIRIDPPNAVLGSTFKDVEPPVAIFTPDKRIDQVLMVTAVDQSLKQLLFGWLIYVNVKEPNITKSYNVSLPVGGTKVITRKIALENQYNIEQKFRVHSSDENLVILSQEYYDVAPNQAASLVLCFQPVVESPMKKEVLLFVENAATFHQEEAYLVQITYDYA</sequence>
<dbReference type="PANTHER" id="PTHR31043">
    <property type="entry name" value="NEPHROCYSTIN-4"/>
    <property type="match status" value="1"/>
</dbReference>
<dbReference type="PANTHER" id="PTHR31043:SF3">
    <property type="entry name" value="NEPHROCYSTIN-4"/>
    <property type="match status" value="1"/>
</dbReference>
<comment type="caution">
    <text evidence="3">The sequence shown here is derived from an EMBL/GenBank/DDBJ whole genome shotgun (WGS) entry which is preliminary data.</text>
</comment>
<gene>
    <name evidence="3" type="ORF">L596_028819</name>
</gene>
<accession>A0A4U5LZH7</accession>
<dbReference type="GO" id="GO:0090090">
    <property type="term" value="P:negative regulation of canonical Wnt signaling pathway"/>
    <property type="evidence" value="ECO:0007669"/>
    <property type="project" value="InterPro"/>
</dbReference>
<feature type="domain" description="NPHP4 Ig-like" evidence="2">
    <location>
        <begin position="232"/>
        <end position="327"/>
    </location>
</feature>
<dbReference type="Pfam" id="PF26015">
    <property type="entry name" value="Ig_NPH4_3rd"/>
    <property type="match status" value="1"/>
</dbReference>
<reference evidence="3 4" key="1">
    <citation type="journal article" date="2015" name="Genome Biol.">
        <title>Comparative genomics of Steinernema reveals deeply conserved gene regulatory networks.</title>
        <authorList>
            <person name="Dillman A.R."/>
            <person name="Macchietto M."/>
            <person name="Porter C.F."/>
            <person name="Rogers A."/>
            <person name="Williams B."/>
            <person name="Antoshechkin I."/>
            <person name="Lee M.M."/>
            <person name="Goodwin Z."/>
            <person name="Lu X."/>
            <person name="Lewis E.E."/>
            <person name="Goodrich-Blair H."/>
            <person name="Stock S.P."/>
            <person name="Adams B.J."/>
            <person name="Sternberg P.W."/>
            <person name="Mortazavi A."/>
        </authorList>
    </citation>
    <scope>NUCLEOTIDE SEQUENCE [LARGE SCALE GENOMIC DNA]</scope>
    <source>
        <strain evidence="3 4">ALL</strain>
    </source>
</reference>
<dbReference type="GO" id="GO:0097730">
    <property type="term" value="C:non-motile cilium"/>
    <property type="evidence" value="ECO:0007669"/>
    <property type="project" value="InterPro"/>
</dbReference>
<evidence type="ECO:0000259" key="2">
    <source>
        <dbReference type="Pfam" id="PF26187"/>
    </source>
</evidence>
<protein>
    <submittedName>
        <fullName evidence="3">Uncharacterized protein</fullName>
    </submittedName>
</protein>
<dbReference type="GO" id="GO:0005856">
    <property type="term" value="C:cytoskeleton"/>
    <property type="evidence" value="ECO:0007669"/>
    <property type="project" value="InterPro"/>
</dbReference>
<dbReference type="EMBL" id="AZBU02000011">
    <property type="protein sequence ID" value="TKR61750.1"/>
    <property type="molecule type" value="Genomic_DNA"/>
</dbReference>
<feature type="domain" description="NPHP4 Ig-like" evidence="1">
    <location>
        <begin position="141"/>
        <end position="226"/>
    </location>
</feature>
<evidence type="ECO:0000259" key="1">
    <source>
        <dbReference type="Pfam" id="PF26015"/>
    </source>
</evidence>
<dbReference type="InterPro" id="IPR058685">
    <property type="entry name" value="Ig_NPHP4_4th"/>
</dbReference>
<dbReference type="OrthoDB" id="313446at2759"/>
<dbReference type="InterPro" id="IPR029775">
    <property type="entry name" value="NPHP4"/>
</dbReference>
<evidence type="ECO:0000313" key="3">
    <source>
        <dbReference type="EMBL" id="TKR61750.1"/>
    </source>
</evidence>
<evidence type="ECO:0000313" key="4">
    <source>
        <dbReference type="Proteomes" id="UP000298663"/>
    </source>
</evidence>
<dbReference type="STRING" id="34508.A0A4U5LZH7"/>
<name>A0A4U5LZH7_STECR</name>
<dbReference type="InterPro" id="IPR058686">
    <property type="entry name" value="Ig_NPHP4_3rd"/>
</dbReference>
<dbReference type="Proteomes" id="UP000298663">
    <property type="component" value="Unassembled WGS sequence"/>
</dbReference>
<organism evidence="3 4">
    <name type="scientific">Steinernema carpocapsae</name>
    <name type="common">Entomopathogenic nematode</name>
    <dbReference type="NCBI Taxonomy" id="34508"/>
    <lineage>
        <taxon>Eukaryota</taxon>
        <taxon>Metazoa</taxon>
        <taxon>Ecdysozoa</taxon>
        <taxon>Nematoda</taxon>
        <taxon>Chromadorea</taxon>
        <taxon>Rhabditida</taxon>
        <taxon>Tylenchina</taxon>
        <taxon>Panagrolaimomorpha</taxon>
        <taxon>Strongyloidoidea</taxon>
        <taxon>Steinernematidae</taxon>
        <taxon>Steinernema</taxon>
    </lineage>
</organism>